<dbReference type="InterPro" id="IPR006042">
    <property type="entry name" value="Xan_ur_permease"/>
</dbReference>
<dbReference type="GO" id="GO:0005886">
    <property type="term" value="C:plasma membrane"/>
    <property type="evidence" value="ECO:0007669"/>
    <property type="project" value="UniProtKB-SubCell"/>
</dbReference>
<comment type="caution">
    <text evidence="9">The sequence shown here is derived from an EMBL/GenBank/DDBJ whole genome shotgun (WGS) entry which is preliminary data.</text>
</comment>
<feature type="transmembrane region" description="Helical" evidence="8">
    <location>
        <begin position="405"/>
        <end position="423"/>
    </location>
</feature>
<evidence type="ECO:0000256" key="1">
    <source>
        <dbReference type="ARBA" id="ARBA00004651"/>
    </source>
</evidence>
<evidence type="ECO:0000313" key="9">
    <source>
        <dbReference type="EMBL" id="ESU80526.1"/>
    </source>
</evidence>
<protein>
    <submittedName>
        <fullName evidence="9">Uracil permease</fullName>
    </submittedName>
</protein>
<feature type="transmembrane region" description="Helical" evidence="8">
    <location>
        <begin position="79"/>
        <end position="97"/>
    </location>
</feature>
<evidence type="ECO:0000256" key="4">
    <source>
        <dbReference type="ARBA" id="ARBA00022475"/>
    </source>
</evidence>
<dbReference type="Pfam" id="PF00860">
    <property type="entry name" value="Xan_ur_permease"/>
    <property type="match status" value="1"/>
</dbReference>
<dbReference type="PANTHER" id="PTHR42810">
    <property type="entry name" value="PURINE PERMEASE C1399.01C-RELATED"/>
    <property type="match status" value="1"/>
</dbReference>
<feature type="transmembrane region" description="Helical" evidence="8">
    <location>
        <begin position="239"/>
        <end position="264"/>
    </location>
</feature>
<evidence type="ECO:0000256" key="7">
    <source>
        <dbReference type="ARBA" id="ARBA00023136"/>
    </source>
</evidence>
<comment type="similarity">
    <text evidence="2">Belongs to the nucleobase:cation symporter-2 (NCS2) (TC 2.A.40) family.</text>
</comment>
<evidence type="ECO:0000256" key="5">
    <source>
        <dbReference type="ARBA" id="ARBA00022692"/>
    </source>
</evidence>
<dbReference type="NCBIfam" id="TIGR00801">
    <property type="entry name" value="ncs2"/>
    <property type="match status" value="1"/>
</dbReference>
<dbReference type="PROSITE" id="PS01116">
    <property type="entry name" value="XANTH_URACIL_PERMASE"/>
    <property type="match status" value="1"/>
</dbReference>
<feature type="transmembrane region" description="Helical" evidence="8">
    <location>
        <begin position="197"/>
        <end position="216"/>
    </location>
</feature>
<dbReference type="PANTHER" id="PTHR42810:SF4">
    <property type="entry name" value="URIC ACID TRANSPORTER UACT"/>
    <property type="match status" value="1"/>
</dbReference>
<dbReference type="GO" id="GO:0042907">
    <property type="term" value="F:xanthine transmembrane transporter activity"/>
    <property type="evidence" value="ECO:0007669"/>
    <property type="project" value="TreeGrafter"/>
</dbReference>
<keyword evidence="7 8" id="KW-0472">Membrane</keyword>
<reference evidence="9 10" key="1">
    <citation type="submission" date="2013-10" db="EMBL/GenBank/DDBJ databases">
        <title>Draft genomes and the virulence plasmids of Sd1617 vaccine constructs: WRSd3 and WRSd5.</title>
        <authorList>
            <person name="Aksomboon Vongsawan A."/>
            <person name="Venkatesan M.M."/>
            <person name="Vaisvil B."/>
            <person name="Emel G."/>
            <person name="Kepatral V."/>
            <person name="Sethabutr O."/>
            <person name="Serichantalergs O."/>
            <person name="Mason C."/>
        </authorList>
    </citation>
    <scope>NUCLEOTIDE SEQUENCE [LARGE SCALE GENOMIC DNA]</scope>
    <source>
        <strain evidence="9 10">WRSd3</strain>
    </source>
</reference>
<feature type="transmembrane region" description="Helical" evidence="8">
    <location>
        <begin position="315"/>
        <end position="333"/>
    </location>
</feature>
<evidence type="ECO:0000256" key="3">
    <source>
        <dbReference type="ARBA" id="ARBA00022448"/>
    </source>
</evidence>
<evidence type="ECO:0000256" key="2">
    <source>
        <dbReference type="ARBA" id="ARBA00008821"/>
    </source>
</evidence>
<feature type="transmembrane region" description="Helical" evidence="8">
    <location>
        <begin position="380"/>
        <end position="398"/>
    </location>
</feature>
<evidence type="ECO:0000313" key="10">
    <source>
        <dbReference type="Proteomes" id="UP000017944"/>
    </source>
</evidence>
<dbReference type="AlphaFoldDB" id="A0A090NJW7"/>
<name>A0A090NJW7_SHIDY</name>
<keyword evidence="3" id="KW-0813">Transport</keyword>
<gene>
    <name evidence="9" type="ORF">WRSd3_01405</name>
</gene>
<evidence type="ECO:0000256" key="8">
    <source>
        <dbReference type="SAM" id="Phobius"/>
    </source>
</evidence>
<feature type="transmembrane region" description="Helical" evidence="8">
    <location>
        <begin position="173"/>
        <end position="190"/>
    </location>
</feature>
<organism evidence="9 10">
    <name type="scientific">Shigella dysenteriae WRSd3</name>
    <dbReference type="NCBI Taxonomy" id="1401327"/>
    <lineage>
        <taxon>Bacteria</taxon>
        <taxon>Pseudomonadati</taxon>
        <taxon>Pseudomonadota</taxon>
        <taxon>Gammaproteobacteria</taxon>
        <taxon>Enterobacterales</taxon>
        <taxon>Enterobacteriaceae</taxon>
        <taxon>Shigella</taxon>
    </lineage>
</organism>
<dbReference type="EMBL" id="AXUT01000096">
    <property type="protein sequence ID" value="ESU80526.1"/>
    <property type="molecule type" value="Genomic_DNA"/>
</dbReference>
<feature type="transmembrane region" description="Helical" evidence="8">
    <location>
        <begin position="39"/>
        <end position="72"/>
    </location>
</feature>
<proteinExistence type="inferred from homology"/>
<sequence>MSKAPITHNTEDNTMTRRAIGVSERPPLLQTIPLSLQHLFAMFGATVLVPVLFHINPATVLLFNGIGTLLYLFICKGKIPAYLGSSFAFISPVLLLLPLGYEVALGGFIMCGVLFCLVSFIVKKAGTGWLDVLFPPAAMGAIVAVIGLELAGVAAGMAGLLPAEGQTPDSKTIIISITTLAVTVLGSVLFRGFLAIIPILIGVLVGYALSFAMGIVDTTPIINAHWFALPTLYTPRFEWFAILTILPAALVVIAEHVGHLVVTANIVKKDLLRDPGLHRSMFANGLSTVISGFFGSTPNTTYGENIGVMAITRVYSTWVIGGAAIFTILLSCVGKLAAAIQMIPLPVMGGVSLLLYGVIGASGIRVLIESKVDYNKAQNLILTSVILIIGVSGAKVNIGAAELKGMALATIVGIGLSLIFKLISVLRPEEVVLDAEDADITDK</sequence>
<feature type="transmembrane region" description="Helical" evidence="8">
    <location>
        <begin position="345"/>
        <end position="368"/>
    </location>
</feature>
<feature type="transmembrane region" description="Helical" evidence="8">
    <location>
        <begin position="134"/>
        <end position="161"/>
    </location>
</feature>
<dbReference type="NCBIfam" id="NF007995">
    <property type="entry name" value="PRK10720.1"/>
    <property type="match status" value="1"/>
</dbReference>
<accession>A0A090NJW7</accession>
<dbReference type="PATRIC" id="fig|1401327.3.peg.1299"/>
<dbReference type="InterPro" id="IPR006043">
    <property type="entry name" value="NCS2"/>
</dbReference>
<keyword evidence="5 8" id="KW-0812">Transmembrane</keyword>
<keyword evidence="4" id="KW-1003">Cell membrane</keyword>
<evidence type="ECO:0000256" key="6">
    <source>
        <dbReference type="ARBA" id="ARBA00022989"/>
    </source>
</evidence>
<comment type="subcellular location">
    <subcellularLocation>
        <location evidence="1">Cell membrane</location>
        <topology evidence="1">Multi-pass membrane protein</topology>
    </subcellularLocation>
</comment>
<dbReference type="Proteomes" id="UP000017944">
    <property type="component" value="Unassembled WGS sequence"/>
</dbReference>
<feature type="transmembrane region" description="Helical" evidence="8">
    <location>
        <begin position="103"/>
        <end position="122"/>
    </location>
</feature>
<keyword evidence="6 8" id="KW-1133">Transmembrane helix</keyword>